<dbReference type="EMBL" id="DS480407">
    <property type="protein sequence ID" value="EDO17242.1"/>
    <property type="molecule type" value="Genomic_DNA"/>
</dbReference>
<dbReference type="Proteomes" id="UP000000267">
    <property type="component" value="Unassembled WGS sequence"/>
</dbReference>
<evidence type="ECO:0000313" key="2">
    <source>
        <dbReference type="EMBL" id="EDO17242.1"/>
    </source>
</evidence>
<name>A7TKB5_VANPO</name>
<evidence type="ECO:0000313" key="3">
    <source>
        <dbReference type="Proteomes" id="UP000000267"/>
    </source>
</evidence>
<protein>
    <submittedName>
        <fullName evidence="2">Uncharacterized protein</fullName>
    </submittedName>
</protein>
<feature type="compositionally biased region" description="Low complexity" evidence="1">
    <location>
        <begin position="309"/>
        <end position="319"/>
    </location>
</feature>
<organism evidence="3">
    <name type="scientific">Vanderwaltozyma polyspora (strain ATCC 22028 / DSM 70294 / BCRC 21397 / CBS 2163 / NBRC 10782 / NRRL Y-8283 / UCD 57-17)</name>
    <name type="common">Kluyveromyces polysporus</name>
    <dbReference type="NCBI Taxonomy" id="436907"/>
    <lineage>
        <taxon>Eukaryota</taxon>
        <taxon>Fungi</taxon>
        <taxon>Dikarya</taxon>
        <taxon>Ascomycota</taxon>
        <taxon>Saccharomycotina</taxon>
        <taxon>Saccharomycetes</taxon>
        <taxon>Saccharomycetales</taxon>
        <taxon>Saccharomycetaceae</taxon>
        <taxon>Vanderwaltozyma</taxon>
    </lineage>
</organism>
<feature type="region of interest" description="Disordered" evidence="1">
    <location>
        <begin position="39"/>
        <end position="116"/>
    </location>
</feature>
<dbReference type="AlphaFoldDB" id="A7TKB5"/>
<feature type="compositionally biased region" description="Polar residues" evidence="1">
    <location>
        <begin position="13"/>
        <end position="28"/>
    </location>
</feature>
<feature type="region of interest" description="Disordered" evidence="1">
    <location>
        <begin position="13"/>
        <end position="32"/>
    </location>
</feature>
<reference evidence="2 3" key="1">
    <citation type="journal article" date="2007" name="Proc. Natl. Acad. Sci. U.S.A.">
        <title>Independent sorting-out of thousands of duplicated gene pairs in two yeast species descended from a whole-genome duplication.</title>
        <authorList>
            <person name="Scannell D.R."/>
            <person name="Frank A.C."/>
            <person name="Conant G.C."/>
            <person name="Byrne K.P."/>
            <person name="Woolfit M."/>
            <person name="Wolfe K.H."/>
        </authorList>
    </citation>
    <scope>NUCLEOTIDE SEQUENCE [LARGE SCALE GENOMIC DNA]</scope>
    <source>
        <strain evidence="3">ATCC 22028 / DSM 70294 / BCRC 21397 / CBS 2163 / NBRC 10782 / NRRL Y-8283 / UCD 57-17</strain>
    </source>
</reference>
<feature type="compositionally biased region" description="Basic and acidic residues" evidence="1">
    <location>
        <begin position="338"/>
        <end position="354"/>
    </location>
</feature>
<feature type="compositionally biased region" description="Polar residues" evidence="1">
    <location>
        <begin position="96"/>
        <end position="116"/>
    </location>
</feature>
<accession>A7TKB5</accession>
<feature type="region of interest" description="Disordered" evidence="1">
    <location>
        <begin position="309"/>
        <end position="354"/>
    </location>
</feature>
<evidence type="ECO:0000256" key="1">
    <source>
        <dbReference type="SAM" id="MobiDB-lite"/>
    </source>
</evidence>
<feature type="region of interest" description="Disordered" evidence="1">
    <location>
        <begin position="215"/>
        <end position="240"/>
    </location>
</feature>
<dbReference type="HOGENOM" id="CLU_742268_0_0_1"/>
<dbReference type="RefSeq" id="XP_001645100.1">
    <property type="nucleotide sequence ID" value="XM_001645050.1"/>
</dbReference>
<gene>
    <name evidence="2" type="ORF">Kpol_538p2</name>
</gene>
<keyword evidence="3" id="KW-1185">Reference proteome</keyword>
<feature type="region of interest" description="Disordered" evidence="1">
    <location>
        <begin position="180"/>
        <end position="199"/>
    </location>
</feature>
<feature type="compositionally biased region" description="Polar residues" evidence="1">
    <location>
        <begin position="43"/>
        <end position="86"/>
    </location>
</feature>
<dbReference type="GeneID" id="5545447"/>
<proteinExistence type="predicted"/>
<dbReference type="KEGG" id="vpo:Kpol_538p2"/>
<sequence length="373" mass="41738">MSNSFASRIKSKFFQNSGSAQNSRQNNKSSRKYFDISRESETNNDLRANNNTQVPASNYNQEYVTSGNDGFDDITSQYSGNDNYDNANGRMRSNEDANTFGDQLESQPSLSSNDILKSTDEPYRIPSAVTTTGTGNFSAAATSSTLEISTPTGIPINRNTKKPGKFQKLKKKISIPELSLRSTSNGSTSTEYYHSHRPNNNHLNIYKSISSDNELSYKGTRSTRSHSRNSSIPFGTPKGTVENLNEFYSNSEISNNITNNNSYSTYNNNDSDINTNISEFNSTVDGFIRKVHSETVSDYHEYVIPLSNTNSNSTGSSHYSNDHTHGSPHKSGLQRGRSRTDDASDYEGTKSDRNPLHFHRKKEFFYLFFNGKK</sequence>
<dbReference type="InParanoid" id="A7TKB5"/>